<dbReference type="KEGG" id="tot:TOT_040000701"/>
<evidence type="ECO:0000256" key="2">
    <source>
        <dbReference type="ARBA" id="ARBA00007018"/>
    </source>
</evidence>
<feature type="transmembrane region" description="Helical" evidence="7">
    <location>
        <begin position="168"/>
        <end position="186"/>
    </location>
</feature>
<dbReference type="GO" id="GO:0038023">
    <property type="term" value="F:signaling receptor activity"/>
    <property type="evidence" value="ECO:0007669"/>
    <property type="project" value="TreeGrafter"/>
</dbReference>
<dbReference type="OrthoDB" id="359682at2759"/>
<accession>J7M8I7</accession>
<dbReference type="Proteomes" id="UP000003786">
    <property type="component" value="Chromosome 4"/>
</dbReference>
<keyword evidence="6" id="KW-0862">Zinc</keyword>
<evidence type="ECO:0000256" key="4">
    <source>
        <dbReference type="ARBA" id="ARBA00022989"/>
    </source>
</evidence>
<dbReference type="GO" id="GO:0016020">
    <property type="term" value="C:membrane"/>
    <property type="evidence" value="ECO:0007669"/>
    <property type="project" value="UniProtKB-SubCell"/>
</dbReference>
<keyword evidence="3 7" id="KW-0812">Transmembrane</keyword>
<dbReference type="GO" id="GO:0046872">
    <property type="term" value="F:metal ion binding"/>
    <property type="evidence" value="ECO:0007669"/>
    <property type="project" value="UniProtKB-KW"/>
</dbReference>
<dbReference type="VEuPathDB" id="PiroplasmaDB:TOT_040000701"/>
<reference evidence="8 9" key="1">
    <citation type="journal article" date="2012" name="MBio">
        <title>Comparative genome analysis of three eukaryotic parasites with differing abilities to transform leukocytes reveals key mediators of Theileria-induced leukocyte transformation.</title>
        <authorList>
            <person name="Hayashida K."/>
            <person name="Hara Y."/>
            <person name="Abe T."/>
            <person name="Yamasaki C."/>
            <person name="Toyoda A."/>
            <person name="Kosuge T."/>
            <person name="Suzuki Y."/>
            <person name="Sato Y."/>
            <person name="Kawashima S."/>
            <person name="Katayama T."/>
            <person name="Wakaguri H."/>
            <person name="Inoue N."/>
            <person name="Homma K."/>
            <person name="Tada-Umezaki M."/>
            <person name="Yagi Y."/>
            <person name="Fujii Y."/>
            <person name="Habara T."/>
            <person name="Kanehisa M."/>
            <person name="Watanabe H."/>
            <person name="Ito K."/>
            <person name="Gojobori T."/>
            <person name="Sugawara H."/>
            <person name="Imanishi T."/>
            <person name="Weir W."/>
            <person name="Gardner M."/>
            <person name="Pain A."/>
            <person name="Shiels B."/>
            <person name="Hattori M."/>
            <person name="Nene V."/>
            <person name="Sugimoto C."/>
        </authorList>
    </citation>
    <scope>NUCLEOTIDE SEQUENCE [LARGE SCALE GENOMIC DNA]</scope>
    <source>
        <strain evidence="8 9">Shintoku</strain>
    </source>
</reference>
<organism evidence="8 9">
    <name type="scientific">Theileria orientalis strain Shintoku</name>
    <dbReference type="NCBI Taxonomy" id="869250"/>
    <lineage>
        <taxon>Eukaryota</taxon>
        <taxon>Sar</taxon>
        <taxon>Alveolata</taxon>
        <taxon>Apicomplexa</taxon>
        <taxon>Aconoidasida</taxon>
        <taxon>Piroplasmida</taxon>
        <taxon>Theileriidae</taxon>
        <taxon>Theileria</taxon>
    </lineage>
</organism>
<evidence type="ECO:0000256" key="7">
    <source>
        <dbReference type="SAM" id="Phobius"/>
    </source>
</evidence>
<dbReference type="PANTHER" id="PTHR20855">
    <property type="entry name" value="ADIPOR/PROGESTIN RECEPTOR-RELATED"/>
    <property type="match status" value="1"/>
</dbReference>
<evidence type="ECO:0000313" key="9">
    <source>
        <dbReference type="Proteomes" id="UP000003786"/>
    </source>
</evidence>
<keyword evidence="5 7" id="KW-0472">Membrane</keyword>
<feature type="transmembrane region" description="Helical" evidence="7">
    <location>
        <begin position="112"/>
        <end position="132"/>
    </location>
</feature>
<evidence type="ECO:0000256" key="6">
    <source>
        <dbReference type="PIRSR" id="PIRSR604254-1"/>
    </source>
</evidence>
<sequence length="226" mass="26261">MDANMDSNKNVEKQVPSLRGKVHIPIFALFILIIFELFKYKCDLSYKLACYVYLLCTLFILITVTVLHNNHWNKHNRSLLRRLDYAAIFLMIGGSGFPCAVHYLFNSKMVIMVLTHWSIILFGAFGSILFNFTCTPKWFRSLVYTLVSAPYFFYPYIAATMKMYKESVLMLSIAFFYITGSVFYALGKPNLIPGIFESHELFHLFCCFGFMSSLSVNYIYLEYNKV</sequence>
<evidence type="ECO:0000256" key="3">
    <source>
        <dbReference type="ARBA" id="ARBA00022692"/>
    </source>
</evidence>
<feature type="transmembrane region" description="Helical" evidence="7">
    <location>
        <begin position="138"/>
        <end position="156"/>
    </location>
</feature>
<feature type="binding site" evidence="6">
    <location>
        <position position="199"/>
    </location>
    <ligand>
        <name>Zn(2+)</name>
        <dbReference type="ChEBI" id="CHEBI:29105"/>
    </ligand>
</feature>
<keyword evidence="6" id="KW-0479">Metal-binding</keyword>
<feature type="binding site" evidence="6">
    <location>
        <position position="203"/>
    </location>
    <ligand>
        <name>Zn(2+)</name>
        <dbReference type="ChEBI" id="CHEBI:29105"/>
    </ligand>
</feature>
<proteinExistence type="inferred from homology"/>
<dbReference type="eggNOG" id="KOG0748">
    <property type="taxonomic scope" value="Eukaryota"/>
</dbReference>
<feature type="transmembrane region" description="Helical" evidence="7">
    <location>
        <begin position="50"/>
        <end position="67"/>
    </location>
</feature>
<dbReference type="AlphaFoldDB" id="J7M8I7"/>
<evidence type="ECO:0000256" key="5">
    <source>
        <dbReference type="ARBA" id="ARBA00023136"/>
    </source>
</evidence>
<dbReference type="STRING" id="869250.J7M8I7"/>
<dbReference type="GeneID" id="20716748"/>
<protein>
    <recommendedName>
        <fullName evidence="10">Hemolysin III</fullName>
    </recommendedName>
</protein>
<dbReference type="RefSeq" id="XP_009692634.1">
    <property type="nucleotide sequence ID" value="XM_009694339.1"/>
</dbReference>
<comment type="subcellular location">
    <subcellularLocation>
        <location evidence="1">Membrane</location>
        <topology evidence="1">Multi-pass membrane protein</topology>
    </subcellularLocation>
</comment>
<feature type="transmembrane region" description="Helical" evidence="7">
    <location>
        <begin position="87"/>
        <end position="105"/>
    </location>
</feature>
<keyword evidence="4 7" id="KW-1133">Transmembrane helix</keyword>
<feature type="binding site" evidence="6">
    <location>
        <position position="68"/>
    </location>
    <ligand>
        <name>Zn(2+)</name>
        <dbReference type="ChEBI" id="CHEBI:29105"/>
    </ligand>
</feature>
<dbReference type="PANTHER" id="PTHR20855:SF52">
    <property type="entry name" value="ADIPONECTIN RECEPTOR PROTEIN"/>
    <property type="match status" value="1"/>
</dbReference>
<name>J7M8I7_THEOR</name>
<gene>
    <name evidence="8" type="ORF">TOT_040000701</name>
</gene>
<feature type="transmembrane region" description="Helical" evidence="7">
    <location>
        <begin position="201"/>
        <end position="221"/>
    </location>
</feature>
<evidence type="ECO:0008006" key="10">
    <source>
        <dbReference type="Google" id="ProtNLM"/>
    </source>
</evidence>
<evidence type="ECO:0000256" key="1">
    <source>
        <dbReference type="ARBA" id="ARBA00004141"/>
    </source>
</evidence>
<keyword evidence="9" id="KW-1185">Reference proteome</keyword>
<dbReference type="InterPro" id="IPR004254">
    <property type="entry name" value="AdipoR/HlyIII-related"/>
</dbReference>
<feature type="transmembrane region" description="Helical" evidence="7">
    <location>
        <begin position="20"/>
        <end position="38"/>
    </location>
</feature>
<comment type="similarity">
    <text evidence="2">Belongs to the ADIPOR family.</text>
</comment>
<evidence type="ECO:0000313" key="8">
    <source>
        <dbReference type="EMBL" id="BAM42333.1"/>
    </source>
</evidence>
<dbReference type="EMBL" id="AP011949">
    <property type="protein sequence ID" value="BAM42333.1"/>
    <property type="molecule type" value="Genomic_DNA"/>
</dbReference>
<dbReference type="Pfam" id="PF03006">
    <property type="entry name" value="HlyIII"/>
    <property type="match status" value="1"/>
</dbReference>